<dbReference type="OMA" id="AQKGMNF"/>
<dbReference type="InterPro" id="IPR044175">
    <property type="entry name" value="At5g66631-like"/>
</dbReference>
<name>A0A9R0RBP0_TRITD</name>
<dbReference type="Pfam" id="PF13041">
    <property type="entry name" value="PPR_2"/>
    <property type="match status" value="1"/>
</dbReference>
<dbReference type="InterPro" id="IPR011990">
    <property type="entry name" value="TPR-like_helical_dom_sf"/>
</dbReference>
<evidence type="ECO:0000256" key="3">
    <source>
        <dbReference type="PROSITE-ProRule" id="PRU00708"/>
    </source>
</evidence>
<sequence length="667" mass="72096">MLLTCDVAVLLGADDLSFTKTCLLSWGDDELGRPSSRRRRHAMPPPGSRVAVYLRRARLIDSLRLRLRSPSSSPPPPPPDDPVVALHGIRAAPTPAAALSFFRALPSPAPLPLFHALASRLANPASLPDLRSLLASFPLPPPPLVRLRLLAAAGDRPAALAAFASIPTTPHRPAEAHTLVISLHAGAGDHAAAVDAFGAMVREGALPNARTYTVVVAHLASAGFVDQALEVFRLLPSLRTRRTTRQYNVLAEALAEAGRFDQLRWLVREMAAVDGVMPGPQTRAAIAAMREAGHTEGTQDFVEELSPDARIPYAVDDADGEGDSEEEEDGGKGTPRAKETPLKPWLDPRELARALEGWDPKEVAELEAAGIVWTPRLVCKLLRAFRKPGTAWEFFCWVACRPGGFAHDRDTVARMAAILARAGRDDLVERLLAKVRDDGILLPFATVRLIVDFYGLSKNADAAVRVFREADSICGPVSRPNLALLCSSLLRTMAKCRRGRDATELLEEMMATRGVLPDLQTFSGLMEHLAGAGDLQGVHRLFGMVRQCELRPDGHMYAVLIRAYCKRERAALAVKLFDEMRGAGVAPDAPTKALLVKSLWREGKLREAALVEERCEEMIAADGGLPGAAPGHVWTASAADLNKVYGIYSGCFREPDAEQLAADAVTG</sequence>
<dbReference type="Gramene" id="TRITD3Av1G028490.1">
    <property type="protein sequence ID" value="TRITD3Av1G028490.1"/>
    <property type="gene ID" value="TRITD3Av1G028490"/>
</dbReference>
<dbReference type="Pfam" id="PF01535">
    <property type="entry name" value="PPR"/>
    <property type="match status" value="1"/>
</dbReference>
<dbReference type="AlphaFoldDB" id="A0A9R0RBP0"/>
<evidence type="ECO:0000256" key="2">
    <source>
        <dbReference type="ARBA" id="ARBA00022946"/>
    </source>
</evidence>
<dbReference type="Proteomes" id="UP000324705">
    <property type="component" value="Chromosome 3A"/>
</dbReference>
<organism evidence="5 6">
    <name type="scientific">Triticum turgidum subsp. durum</name>
    <name type="common">Durum wheat</name>
    <name type="synonym">Triticum durum</name>
    <dbReference type="NCBI Taxonomy" id="4567"/>
    <lineage>
        <taxon>Eukaryota</taxon>
        <taxon>Viridiplantae</taxon>
        <taxon>Streptophyta</taxon>
        <taxon>Embryophyta</taxon>
        <taxon>Tracheophyta</taxon>
        <taxon>Spermatophyta</taxon>
        <taxon>Magnoliopsida</taxon>
        <taxon>Liliopsida</taxon>
        <taxon>Poales</taxon>
        <taxon>Poaceae</taxon>
        <taxon>BOP clade</taxon>
        <taxon>Pooideae</taxon>
        <taxon>Triticodae</taxon>
        <taxon>Triticeae</taxon>
        <taxon>Triticinae</taxon>
        <taxon>Triticum</taxon>
    </lineage>
</organism>
<evidence type="ECO:0000256" key="4">
    <source>
        <dbReference type="SAM" id="MobiDB-lite"/>
    </source>
</evidence>
<evidence type="ECO:0000256" key="1">
    <source>
        <dbReference type="ARBA" id="ARBA00022737"/>
    </source>
</evidence>
<keyword evidence="6" id="KW-1185">Reference proteome</keyword>
<feature type="compositionally biased region" description="Acidic residues" evidence="4">
    <location>
        <begin position="316"/>
        <end position="329"/>
    </location>
</feature>
<accession>A0A9R0RBP0</accession>
<dbReference type="Gene3D" id="1.25.40.10">
    <property type="entry name" value="Tetratricopeptide repeat domain"/>
    <property type="match status" value="2"/>
</dbReference>
<dbReference type="PANTHER" id="PTHR47913">
    <property type="entry name" value="OS01G0167750 PROTEIN"/>
    <property type="match status" value="1"/>
</dbReference>
<keyword evidence="2" id="KW-0809">Transit peptide</keyword>
<protein>
    <recommendedName>
        <fullName evidence="7">Pentatricopeptide repeat-containing protein</fullName>
    </recommendedName>
</protein>
<keyword evidence="1" id="KW-0677">Repeat</keyword>
<dbReference type="PROSITE" id="PS51375">
    <property type="entry name" value="PPR"/>
    <property type="match status" value="1"/>
</dbReference>
<dbReference type="PANTHER" id="PTHR47913:SF1">
    <property type="entry name" value="OS01G0167750 PROTEIN"/>
    <property type="match status" value="1"/>
</dbReference>
<gene>
    <name evidence="5" type="ORF">TRITD_3Av1G028490</name>
</gene>
<evidence type="ECO:0008006" key="7">
    <source>
        <dbReference type="Google" id="ProtNLM"/>
    </source>
</evidence>
<proteinExistence type="predicted"/>
<feature type="region of interest" description="Disordered" evidence="4">
    <location>
        <begin position="313"/>
        <end position="343"/>
    </location>
</feature>
<evidence type="ECO:0000313" key="5">
    <source>
        <dbReference type="EMBL" id="VAH57439.1"/>
    </source>
</evidence>
<evidence type="ECO:0000313" key="6">
    <source>
        <dbReference type="Proteomes" id="UP000324705"/>
    </source>
</evidence>
<reference evidence="5 6" key="1">
    <citation type="submission" date="2017-09" db="EMBL/GenBank/DDBJ databases">
        <authorList>
            <consortium name="International Durum Wheat Genome Sequencing Consortium (IDWGSC)"/>
            <person name="Milanesi L."/>
        </authorList>
    </citation>
    <scope>NUCLEOTIDE SEQUENCE [LARGE SCALE GENOMIC DNA]</scope>
    <source>
        <strain evidence="6">cv. Svevo</strain>
    </source>
</reference>
<dbReference type="NCBIfam" id="TIGR00756">
    <property type="entry name" value="PPR"/>
    <property type="match status" value="1"/>
</dbReference>
<dbReference type="InterPro" id="IPR002885">
    <property type="entry name" value="PPR_rpt"/>
</dbReference>
<dbReference type="EMBL" id="LT934115">
    <property type="protein sequence ID" value="VAH57439.1"/>
    <property type="molecule type" value="Genomic_DNA"/>
</dbReference>
<feature type="repeat" description="PPR" evidence="3">
    <location>
        <begin position="553"/>
        <end position="587"/>
    </location>
</feature>